<dbReference type="FunFam" id="3.90.550.10:FF:000003">
    <property type="entry name" value="2-C-methyl-D-erythritol 4-phosphate cytidylyltransferase"/>
    <property type="match status" value="1"/>
</dbReference>
<comment type="similarity">
    <text evidence="3 7">Belongs to the IspD/TarI cytidylyltransferase family. IspD subfamily.</text>
</comment>
<comment type="function">
    <text evidence="7">Catalyzes the formation of 4-diphosphocytidyl-2-C-methyl-D-erythritol from CTP and 2-C-methyl-D-erythritol 4-phosphate (MEP).</text>
</comment>
<comment type="pathway">
    <text evidence="2 7">Isoprenoid biosynthesis; isopentenyl diphosphate biosynthesis via DXP pathway; isopentenyl diphosphate from 1-deoxy-D-xylulose 5-phosphate: step 2/6.</text>
</comment>
<dbReference type="NCBIfam" id="TIGR00453">
    <property type="entry name" value="ispD"/>
    <property type="match status" value="1"/>
</dbReference>
<evidence type="ECO:0000256" key="4">
    <source>
        <dbReference type="ARBA" id="ARBA00022679"/>
    </source>
</evidence>
<evidence type="ECO:0000313" key="8">
    <source>
        <dbReference type="EMBL" id="QDQ26185.1"/>
    </source>
</evidence>
<evidence type="ECO:0000313" key="9">
    <source>
        <dbReference type="Proteomes" id="UP000317550"/>
    </source>
</evidence>
<evidence type="ECO:0000256" key="7">
    <source>
        <dbReference type="HAMAP-Rule" id="MF_00108"/>
    </source>
</evidence>
<dbReference type="RefSeq" id="WP_144277584.1">
    <property type="nucleotide sequence ID" value="NZ_CP041730.1"/>
</dbReference>
<keyword evidence="9" id="KW-1185">Reference proteome</keyword>
<feature type="site" description="Transition state stabilizer" evidence="7">
    <location>
        <position position="23"/>
    </location>
</feature>
<keyword evidence="6 7" id="KW-0414">Isoprene biosynthesis</keyword>
<protein>
    <recommendedName>
        <fullName evidence="7">2-C-methyl-D-erythritol 4-phosphate cytidylyltransferase</fullName>
        <ecNumber evidence="7">2.7.7.60</ecNumber>
    </recommendedName>
    <alternativeName>
        <fullName evidence="7">4-diphosphocytidyl-2C-methyl-D-erythritol synthase</fullName>
    </alternativeName>
    <alternativeName>
        <fullName evidence="7">MEP cytidylyltransferase</fullName>
        <shortName evidence="7">MCT</shortName>
    </alternativeName>
</protein>
<evidence type="ECO:0000256" key="2">
    <source>
        <dbReference type="ARBA" id="ARBA00004787"/>
    </source>
</evidence>
<dbReference type="UniPathway" id="UPA00056">
    <property type="reaction ID" value="UER00093"/>
</dbReference>
<dbReference type="EMBL" id="CP041730">
    <property type="protein sequence ID" value="QDQ26185.1"/>
    <property type="molecule type" value="Genomic_DNA"/>
</dbReference>
<dbReference type="PROSITE" id="PS01295">
    <property type="entry name" value="ISPD"/>
    <property type="match status" value="1"/>
</dbReference>
<dbReference type="PANTHER" id="PTHR32125">
    <property type="entry name" value="2-C-METHYL-D-ERYTHRITOL 4-PHOSPHATE CYTIDYLYLTRANSFERASE, CHLOROPLASTIC"/>
    <property type="match status" value="1"/>
</dbReference>
<dbReference type="OrthoDB" id="9802561at2"/>
<name>A0A516SDE4_9NEIS</name>
<dbReference type="HAMAP" id="MF_00108">
    <property type="entry name" value="IspD"/>
    <property type="match status" value="1"/>
</dbReference>
<feature type="site" description="Positions MEP for the nucleophilic attack" evidence="7">
    <location>
        <position position="211"/>
    </location>
</feature>
<dbReference type="GO" id="GO:0019288">
    <property type="term" value="P:isopentenyl diphosphate biosynthetic process, methylerythritol 4-phosphate pathway"/>
    <property type="evidence" value="ECO:0007669"/>
    <property type="project" value="UniProtKB-UniRule"/>
</dbReference>
<organism evidence="8 9">
    <name type="scientific">Chitinimonas arctica</name>
    <dbReference type="NCBI Taxonomy" id="2594795"/>
    <lineage>
        <taxon>Bacteria</taxon>
        <taxon>Pseudomonadati</taxon>
        <taxon>Pseudomonadota</taxon>
        <taxon>Betaproteobacteria</taxon>
        <taxon>Neisseriales</taxon>
        <taxon>Chitinibacteraceae</taxon>
        <taxon>Chitinimonas</taxon>
    </lineage>
</organism>
<dbReference type="InterPro" id="IPR029044">
    <property type="entry name" value="Nucleotide-diphossugar_trans"/>
</dbReference>
<evidence type="ECO:0000256" key="3">
    <source>
        <dbReference type="ARBA" id="ARBA00009789"/>
    </source>
</evidence>
<feature type="site" description="Positions MEP for the nucleophilic attack" evidence="7">
    <location>
        <position position="157"/>
    </location>
</feature>
<dbReference type="Pfam" id="PF01128">
    <property type="entry name" value="IspD"/>
    <property type="match status" value="1"/>
</dbReference>
<accession>A0A516SDE4</accession>
<dbReference type="EC" id="2.7.7.60" evidence="7"/>
<dbReference type="SUPFAM" id="SSF53448">
    <property type="entry name" value="Nucleotide-diphospho-sugar transferases"/>
    <property type="match status" value="1"/>
</dbReference>
<dbReference type="Proteomes" id="UP000317550">
    <property type="component" value="Chromosome"/>
</dbReference>
<gene>
    <name evidence="7" type="primary">ispD</name>
    <name evidence="8" type="ORF">FNU76_07335</name>
</gene>
<evidence type="ECO:0000256" key="6">
    <source>
        <dbReference type="ARBA" id="ARBA00023229"/>
    </source>
</evidence>
<keyword evidence="5 7" id="KW-0548">Nucleotidyltransferase</keyword>
<reference evidence="9" key="1">
    <citation type="submission" date="2019-07" db="EMBL/GenBank/DDBJ databases">
        <title>Chitinimonas sp. nov., isolated from Ny-Alesund, arctica soil.</title>
        <authorList>
            <person name="Xu Q."/>
            <person name="Peng F."/>
        </authorList>
    </citation>
    <scope>NUCLEOTIDE SEQUENCE [LARGE SCALE GENOMIC DNA]</scope>
    <source>
        <strain evidence="9">R3-44</strain>
    </source>
</reference>
<dbReference type="CDD" id="cd02516">
    <property type="entry name" value="CDP-ME_synthetase"/>
    <property type="match status" value="1"/>
</dbReference>
<comment type="catalytic activity">
    <reaction evidence="1 7">
        <text>2-C-methyl-D-erythritol 4-phosphate + CTP + H(+) = 4-CDP-2-C-methyl-D-erythritol + diphosphate</text>
        <dbReference type="Rhea" id="RHEA:13429"/>
        <dbReference type="ChEBI" id="CHEBI:15378"/>
        <dbReference type="ChEBI" id="CHEBI:33019"/>
        <dbReference type="ChEBI" id="CHEBI:37563"/>
        <dbReference type="ChEBI" id="CHEBI:57823"/>
        <dbReference type="ChEBI" id="CHEBI:58262"/>
        <dbReference type="EC" id="2.7.7.60"/>
    </reaction>
</comment>
<feature type="site" description="Transition state stabilizer" evidence="7">
    <location>
        <position position="16"/>
    </location>
</feature>
<evidence type="ECO:0000256" key="1">
    <source>
        <dbReference type="ARBA" id="ARBA00001282"/>
    </source>
</evidence>
<keyword evidence="4 7" id="KW-0808">Transferase</keyword>
<dbReference type="InterPro" id="IPR018294">
    <property type="entry name" value="ISPD_synthase_CS"/>
</dbReference>
<dbReference type="InterPro" id="IPR034683">
    <property type="entry name" value="IspD/TarI"/>
</dbReference>
<dbReference type="GO" id="GO:0050518">
    <property type="term" value="F:2-C-methyl-D-erythritol 4-phosphate cytidylyltransferase activity"/>
    <property type="evidence" value="ECO:0007669"/>
    <property type="project" value="UniProtKB-UniRule"/>
</dbReference>
<dbReference type="InterPro" id="IPR001228">
    <property type="entry name" value="IspD"/>
</dbReference>
<dbReference type="Gene3D" id="3.90.550.10">
    <property type="entry name" value="Spore Coat Polysaccharide Biosynthesis Protein SpsA, Chain A"/>
    <property type="match status" value="1"/>
</dbReference>
<dbReference type="AlphaFoldDB" id="A0A516SDE4"/>
<dbReference type="InterPro" id="IPR050088">
    <property type="entry name" value="IspD/TarI_cytidylyltransf_bact"/>
</dbReference>
<proteinExistence type="inferred from homology"/>
<dbReference type="PANTHER" id="PTHR32125:SF4">
    <property type="entry name" value="2-C-METHYL-D-ERYTHRITOL 4-PHOSPHATE CYTIDYLYLTRANSFERASE, CHLOROPLASTIC"/>
    <property type="match status" value="1"/>
</dbReference>
<evidence type="ECO:0000256" key="5">
    <source>
        <dbReference type="ARBA" id="ARBA00022695"/>
    </source>
</evidence>
<dbReference type="KEGG" id="cari:FNU76_07335"/>
<sequence>MNRFVALLPAAGSGSRMGAATPKQYLPLLGQPLLVHTLRALLGCPGLERVVLVLSPDDAWFEPAWVAGMDKLTVLRCGGASRAETVRNGLAALQASVAADDWILVHDAARPCIGVEEVERLIDTLRDDPVGGLLALPLADTLKRADGEGRSLATVPRDTLWRAQTPQMFRHGMLLRALESATHAGITDEASAIEALGLAPRLVAGNERNIKVTYPDDLALASLYLAERNRV</sequence>